<organism evidence="9 10">
    <name type="scientific">Clostridium facile</name>
    <dbReference type="NCBI Taxonomy" id="2763035"/>
    <lineage>
        <taxon>Bacteria</taxon>
        <taxon>Bacillati</taxon>
        <taxon>Bacillota</taxon>
        <taxon>Clostridia</taxon>
        <taxon>Eubacteriales</taxon>
        <taxon>Clostridiaceae</taxon>
        <taxon>Clostridium</taxon>
    </lineage>
</organism>
<dbReference type="SUPFAM" id="SSF64182">
    <property type="entry name" value="DHH phosphoesterases"/>
    <property type="match status" value="1"/>
</dbReference>
<dbReference type="EMBL" id="JACOQK010000001">
    <property type="protein sequence ID" value="MBC5788593.1"/>
    <property type="molecule type" value="Genomic_DNA"/>
</dbReference>
<evidence type="ECO:0000259" key="6">
    <source>
        <dbReference type="Pfam" id="PF01368"/>
    </source>
</evidence>
<keyword evidence="5 9" id="KW-0269">Exonuclease</keyword>
<dbReference type="InterPro" id="IPR038763">
    <property type="entry name" value="DHH_sf"/>
</dbReference>
<protein>
    <recommendedName>
        <fullName evidence="2">Single-stranded-DNA-specific exonuclease RecJ</fullName>
    </recommendedName>
</protein>
<reference evidence="9 10" key="1">
    <citation type="submission" date="2020-08" db="EMBL/GenBank/DDBJ databases">
        <title>Genome public.</title>
        <authorList>
            <person name="Liu C."/>
            <person name="Sun Q."/>
        </authorList>
    </citation>
    <scope>NUCLEOTIDE SEQUENCE [LARGE SCALE GENOMIC DNA]</scope>
    <source>
        <strain evidence="9 10">NSJ-27</strain>
    </source>
</reference>
<dbReference type="PANTHER" id="PTHR30255">
    <property type="entry name" value="SINGLE-STRANDED-DNA-SPECIFIC EXONUCLEASE RECJ"/>
    <property type="match status" value="1"/>
</dbReference>
<gene>
    <name evidence="9" type="primary">recJ</name>
    <name evidence="9" type="ORF">H8Z77_11315</name>
</gene>
<dbReference type="InterPro" id="IPR001667">
    <property type="entry name" value="DDH_dom"/>
</dbReference>
<feature type="domain" description="DHHA1" evidence="7">
    <location>
        <begin position="345"/>
        <end position="438"/>
    </location>
</feature>
<keyword evidence="3" id="KW-0540">Nuclease</keyword>
<evidence type="ECO:0000313" key="10">
    <source>
        <dbReference type="Proteomes" id="UP000649151"/>
    </source>
</evidence>
<dbReference type="Pfam" id="PF17768">
    <property type="entry name" value="RecJ_OB"/>
    <property type="match status" value="1"/>
</dbReference>
<dbReference type="PANTHER" id="PTHR30255:SF2">
    <property type="entry name" value="SINGLE-STRANDED-DNA-SPECIFIC EXONUCLEASE RECJ"/>
    <property type="match status" value="1"/>
</dbReference>
<proteinExistence type="inferred from homology"/>
<evidence type="ECO:0000313" key="9">
    <source>
        <dbReference type="EMBL" id="MBC5788593.1"/>
    </source>
</evidence>
<keyword evidence="10" id="KW-1185">Reference proteome</keyword>
<evidence type="ECO:0000259" key="8">
    <source>
        <dbReference type="Pfam" id="PF17768"/>
    </source>
</evidence>
<dbReference type="Pfam" id="PF01368">
    <property type="entry name" value="DHH"/>
    <property type="match status" value="1"/>
</dbReference>
<feature type="domain" description="DDH" evidence="6">
    <location>
        <begin position="77"/>
        <end position="224"/>
    </location>
</feature>
<keyword evidence="4" id="KW-0378">Hydrolase</keyword>
<dbReference type="NCBIfam" id="TIGR00644">
    <property type="entry name" value="recJ"/>
    <property type="match status" value="1"/>
</dbReference>
<dbReference type="Gene3D" id="3.10.310.30">
    <property type="match status" value="1"/>
</dbReference>
<dbReference type="Proteomes" id="UP000649151">
    <property type="component" value="Unassembled WGS sequence"/>
</dbReference>
<evidence type="ECO:0000256" key="5">
    <source>
        <dbReference type="ARBA" id="ARBA00022839"/>
    </source>
</evidence>
<evidence type="ECO:0000256" key="1">
    <source>
        <dbReference type="ARBA" id="ARBA00005915"/>
    </source>
</evidence>
<name>A0ABR7IU36_9CLOT</name>
<dbReference type="InterPro" id="IPR004610">
    <property type="entry name" value="RecJ"/>
</dbReference>
<dbReference type="GO" id="GO:0004527">
    <property type="term" value="F:exonuclease activity"/>
    <property type="evidence" value="ECO:0007669"/>
    <property type="project" value="UniProtKB-KW"/>
</dbReference>
<evidence type="ECO:0000256" key="4">
    <source>
        <dbReference type="ARBA" id="ARBA00022801"/>
    </source>
</evidence>
<dbReference type="InterPro" id="IPR003156">
    <property type="entry name" value="DHHA1_dom"/>
</dbReference>
<dbReference type="RefSeq" id="WP_069987114.1">
    <property type="nucleotide sequence ID" value="NZ_JACOQK010000001.1"/>
</dbReference>
<comment type="similarity">
    <text evidence="1">Belongs to the RecJ family.</text>
</comment>
<evidence type="ECO:0000256" key="2">
    <source>
        <dbReference type="ARBA" id="ARBA00019841"/>
    </source>
</evidence>
<dbReference type="InterPro" id="IPR051673">
    <property type="entry name" value="SSDNA_exonuclease_RecJ"/>
</dbReference>
<accession>A0ABR7IU36</accession>
<feature type="domain" description="RecJ OB" evidence="8">
    <location>
        <begin position="451"/>
        <end position="556"/>
    </location>
</feature>
<dbReference type="Pfam" id="PF02272">
    <property type="entry name" value="DHHA1"/>
    <property type="match status" value="1"/>
</dbReference>
<dbReference type="Gene3D" id="3.90.1640.30">
    <property type="match status" value="1"/>
</dbReference>
<evidence type="ECO:0000259" key="7">
    <source>
        <dbReference type="Pfam" id="PF02272"/>
    </source>
</evidence>
<sequence length="675" mass="75541">MSLKKWIFHAASPERSEEISERFGVNNIIADILATRGFQDEEIEEYFGQGELESPFVLKDMDLAVERLNQALENQEKIVVYGDYDCDGITSTYILYTYLLSIGAEVEAFIPERNVGGYGLNQEAIDQFHEQGVQLLVTVDNGISALKEADYIAELGMDLIITDHHAVGDTLPQAVAVINPHRSDCPSKFKDLAGVGVAFKLIVAMEEGDYQSALQFAGEFVAIGTIGDIVPLVGENRTLVQEGLRLLEFSENLGLNKLFQKAKIPRSNVLATVIAFGIVPRINAAGRFNMANKVFELFTSEDKETIDTISTELNELNTKRQQLEQGVIQEIMQQIAENPNCLHDRVLVFAKEGWPKGILGIVSARITERYGKPSVVMEIDGEYATGSARSIDGFSLYQAMYANRDLCVKWGGHSKAAGMTIATKDLEAFRKGLNLYAKNHLKRMPDSSYKIDRVVTLKELTVENVESLSVLEPFGCENPSPLFLMKNVRLEEVIPLAGGKHLKLKFFAGTGMMQALLFGVPRSRFYFKRGTMLNLVVSLDINNFNGRKSVSVKIKDMRPCSFEQYRFFSAKWAFEDIMRGEVEDPKIKARALPNRNEIAAIYRTLHNLKKFEGNAEKLYLLTLKSGMNYCKLSIIIEILKEQGLLEMVEDGKTMVMKEATAKVNLSESKILAQLK</sequence>
<comment type="caution">
    <text evidence="9">The sequence shown here is derived from an EMBL/GenBank/DDBJ whole genome shotgun (WGS) entry which is preliminary data.</text>
</comment>
<evidence type="ECO:0000256" key="3">
    <source>
        <dbReference type="ARBA" id="ARBA00022722"/>
    </source>
</evidence>
<dbReference type="InterPro" id="IPR041122">
    <property type="entry name" value="RecJ_OB"/>
</dbReference>